<accession>A0A4Q8AGP0</accession>
<proteinExistence type="predicted"/>
<protein>
    <submittedName>
        <fullName evidence="2">ABC-2 type transport system permease protein</fullName>
    </submittedName>
</protein>
<dbReference type="Proteomes" id="UP000292685">
    <property type="component" value="Unassembled WGS sequence"/>
</dbReference>
<gene>
    <name evidence="2" type="ORF">EV380_3178</name>
</gene>
<evidence type="ECO:0000313" key="3">
    <source>
        <dbReference type="Proteomes" id="UP000292685"/>
    </source>
</evidence>
<dbReference type="EMBL" id="SHLA01000001">
    <property type="protein sequence ID" value="RZU63557.1"/>
    <property type="molecule type" value="Genomic_DNA"/>
</dbReference>
<feature type="transmembrane region" description="Helical" evidence="1">
    <location>
        <begin position="464"/>
        <end position="482"/>
    </location>
</feature>
<feature type="transmembrane region" description="Helical" evidence="1">
    <location>
        <begin position="299"/>
        <end position="321"/>
    </location>
</feature>
<sequence>MSHTFAGTGRLAAAMLRADRIRIPVWVLAMAAFVAYAAAGIPAVMGEEGLQARAEVMKEPAGAMMAGPGYGIENYTIEILMANEMLGMFAVAVAIMSLLLVVRHTRAEEEAGRTELVRAAPVGRFAQLTAALLVLLAANAAVAVGLGAAMVAVGMAPTLDAWVFGAALGGVGLVFGTTAAVTSQLSANSRAASGMAGGLLGAAYVLRAVGDAQQPGGSALSWLSPIGWAQQLRVFVDLRPEPAWLAAGAVVVLSGTAYALAARRDVGAGLLPERRGRARASAAGRTLLGVTIRLERPRLIWWAVGLYVFAALTGSLAGPMAEVMGEQPQLLAVLGVDPADEEAMASLVSEAMGMFLMFFAMAVAVYAAAAAHRLRGDEAEFRTELALSAAVQRAWWLGAPLLVSVVGSALLLVVAGVGLGTGAAAEIGAGAVGEFALAALAYAPLLACWAAAAMLLYGLGRGSAVLWAVLGAAFVIGMYGSLLDVPAAVQDAEPFGMVEAMALAGGDGDWTPIWWAAAVAAVLSAAAMALFRRRDLTG</sequence>
<keyword evidence="1" id="KW-0812">Transmembrane</keyword>
<evidence type="ECO:0000256" key="1">
    <source>
        <dbReference type="SAM" id="Phobius"/>
    </source>
</evidence>
<reference evidence="2 3" key="1">
    <citation type="submission" date="2019-02" db="EMBL/GenBank/DDBJ databases">
        <title>Sequencing the genomes of 1000 actinobacteria strains.</title>
        <authorList>
            <person name="Klenk H.-P."/>
        </authorList>
    </citation>
    <scope>NUCLEOTIDE SEQUENCE [LARGE SCALE GENOMIC DNA]</scope>
    <source>
        <strain evidence="2 3">DSM 17364</strain>
    </source>
</reference>
<comment type="caution">
    <text evidence="2">The sequence shown here is derived from an EMBL/GenBank/DDBJ whole genome shotgun (WGS) entry which is preliminary data.</text>
</comment>
<feature type="transmembrane region" description="Helical" evidence="1">
    <location>
        <begin position="161"/>
        <end position="181"/>
    </location>
</feature>
<keyword evidence="1" id="KW-0472">Membrane</keyword>
<evidence type="ECO:0000313" key="2">
    <source>
        <dbReference type="EMBL" id="RZU63557.1"/>
    </source>
</evidence>
<dbReference type="RefSeq" id="WP_130451905.1">
    <property type="nucleotide sequence ID" value="NZ_SHLA01000001.1"/>
</dbReference>
<organism evidence="2 3">
    <name type="scientific">Zhihengliuella halotolerans</name>
    <dbReference type="NCBI Taxonomy" id="370736"/>
    <lineage>
        <taxon>Bacteria</taxon>
        <taxon>Bacillati</taxon>
        <taxon>Actinomycetota</taxon>
        <taxon>Actinomycetes</taxon>
        <taxon>Micrococcales</taxon>
        <taxon>Micrococcaceae</taxon>
        <taxon>Zhihengliuella</taxon>
    </lineage>
</organism>
<feature type="transmembrane region" description="Helical" evidence="1">
    <location>
        <begin position="435"/>
        <end position="457"/>
    </location>
</feature>
<keyword evidence="1" id="KW-1133">Transmembrane helix</keyword>
<dbReference type="OrthoDB" id="2014935at2"/>
<feature type="transmembrane region" description="Helical" evidence="1">
    <location>
        <begin position="25"/>
        <end position="45"/>
    </location>
</feature>
<feature type="transmembrane region" description="Helical" evidence="1">
    <location>
        <begin position="513"/>
        <end position="531"/>
    </location>
</feature>
<feature type="transmembrane region" description="Helical" evidence="1">
    <location>
        <begin position="85"/>
        <end position="104"/>
    </location>
</feature>
<feature type="transmembrane region" description="Helical" evidence="1">
    <location>
        <begin position="354"/>
        <end position="374"/>
    </location>
</feature>
<feature type="transmembrane region" description="Helical" evidence="1">
    <location>
        <begin position="125"/>
        <end position="155"/>
    </location>
</feature>
<name>A0A4Q8AGP0_9MICC</name>
<feature type="transmembrane region" description="Helical" evidence="1">
    <location>
        <begin position="394"/>
        <end position="415"/>
    </location>
</feature>
<dbReference type="AlphaFoldDB" id="A0A4Q8AGP0"/>
<keyword evidence="3" id="KW-1185">Reference proteome</keyword>